<feature type="compositionally biased region" description="Low complexity" evidence="4">
    <location>
        <begin position="380"/>
        <end position="391"/>
    </location>
</feature>
<dbReference type="InterPro" id="IPR001739">
    <property type="entry name" value="Methyl_CpG_DNA-bd"/>
</dbReference>
<evidence type="ECO:0000256" key="2">
    <source>
        <dbReference type="ARBA" id="ARBA00022553"/>
    </source>
</evidence>
<evidence type="ECO:0000256" key="1">
    <source>
        <dbReference type="ARBA" id="ARBA00004123"/>
    </source>
</evidence>
<feature type="compositionally biased region" description="Basic and acidic residues" evidence="4">
    <location>
        <begin position="395"/>
        <end position="410"/>
    </location>
</feature>
<gene>
    <name evidence="6" type="primary">MBD4</name>
</gene>
<dbReference type="Pfam" id="PF01429">
    <property type="entry name" value="MBD"/>
    <property type="match status" value="1"/>
</dbReference>
<evidence type="ECO:0000259" key="5">
    <source>
        <dbReference type="PROSITE" id="PS50982"/>
    </source>
</evidence>
<feature type="compositionally biased region" description="Basic and acidic residues" evidence="4">
    <location>
        <begin position="191"/>
        <end position="221"/>
    </location>
</feature>
<sequence>MNKIKTVAEIVQSDSARPKESAKRKRGASEEIMNGTSDETVVKQEDNTVSAATVKKERNSTEEKASNDTQEVVEQKDNKDDSVSDDKDSTENTENKDVECNKNTDVSESKNSTENTDNKDVESNKNIDKSEGKDSSENIENKNVESETEKKDGVKMEIDESSDKKQDDKTGDCTQETKSDDKSSDISVNQIKEKDKQIKTEESTENKESDKGEKTASEKGNADASDNIENETAASGENIENVKIKEETTEVKDVMKETKTPIVAARRRVATKKKDSPLVGKSPRRTPAKVMGEAGDVPVPEGWSRVVVQRTSGASAGKYDVYYFSPLGKKLRSRNEVSKHCEENQLHVEMDTIVFTHKTSGTPKQGVRSASVKTPKGAATKTSKTLKTPKTPKSPKAEPNRKRKLADKSEAPLSKRARRDDRKSEYFKTKGDKLSRVRLKSGTRWTPPRSPFNLFQESLYHDPWKLLVGTIFLNRTTGEEALGKNILWKFLDKWPTPEETIKASWEELAAVIQPLGLHEKRAKMIIRFSEEYTTKDWVYPKELHGIGKYGNDSYRIFCVNEWRKIRPSDHMLNFYIDWLWDNHRHLGLE</sequence>
<keyword evidence="2" id="KW-0597">Phosphoprotein</keyword>
<evidence type="ECO:0000256" key="3">
    <source>
        <dbReference type="ARBA" id="ARBA00023242"/>
    </source>
</evidence>
<dbReference type="Gene3D" id="1.10.340.30">
    <property type="entry name" value="Hypothetical protein, domain 2"/>
    <property type="match status" value="1"/>
</dbReference>
<keyword evidence="3" id="KW-0539">Nucleus</keyword>
<comment type="subcellular location">
    <subcellularLocation>
        <location evidence="1">Nucleus</location>
    </subcellularLocation>
</comment>
<accession>A0A3S8X7Y0</accession>
<dbReference type="CDD" id="cd00122">
    <property type="entry name" value="MBD"/>
    <property type="match status" value="1"/>
</dbReference>
<dbReference type="GO" id="GO:0006281">
    <property type="term" value="P:DNA repair"/>
    <property type="evidence" value="ECO:0007669"/>
    <property type="project" value="InterPro"/>
</dbReference>
<feature type="compositionally biased region" description="Basic and acidic residues" evidence="4">
    <location>
        <begin position="418"/>
        <end position="427"/>
    </location>
</feature>
<organism evidence="6">
    <name type="scientific">Portunus trituberculatus</name>
    <name type="common">Swimming crab</name>
    <name type="synonym">Neptunus trituberculatus</name>
    <dbReference type="NCBI Taxonomy" id="210409"/>
    <lineage>
        <taxon>Eukaryota</taxon>
        <taxon>Metazoa</taxon>
        <taxon>Ecdysozoa</taxon>
        <taxon>Arthropoda</taxon>
        <taxon>Crustacea</taxon>
        <taxon>Multicrustacea</taxon>
        <taxon>Malacostraca</taxon>
        <taxon>Eumalacostraca</taxon>
        <taxon>Eucarida</taxon>
        <taxon>Decapoda</taxon>
        <taxon>Pleocyemata</taxon>
        <taxon>Brachyura</taxon>
        <taxon>Eubrachyura</taxon>
        <taxon>Portunoidea</taxon>
        <taxon>Portunidae</taxon>
        <taxon>Portuninae</taxon>
        <taxon>Portunus</taxon>
    </lineage>
</organism>
<reference evidence="6" key="1">
    <citation type="submission" date="2018-03" db="EMBL/GenBank/DDBJ databases">
        <authorList>
            <person name="Dou Q."/>
        </authorList>
    </citation>
    <scope>NUCLEOTIDE SEQUENCE</scope>
</reference>
<dbReference type="GO" id="GO:0005634">
    <property type="term" value="C:nucleus"/>
    <property type="evidence" value="ECO:0007669"/>
    <property type="project" value="UniProtKB-SubCell"/>
</dbReference>
<feature type="domain" description="MBD" evidence="5">
    <location>
        <begin position="289"/>
        <end position="362"/>
    </location>
</feature>
<evidence type="ECO:0000256" key="4">
    <source>
        <dbReference type="SAM" id="MobiDB-lite"/>
    </source>
</evidence>
<proteinExistence type="evidence at transcript level"/>
<dbReference type="SUPFAM" id="SSF54171">
    <property type="entry name" value="DNA-binding domain"/>
    <property type="match status" value="1"/>
</dbReference>
<feature type="region of interest" description="Disordered" evidence="4">
    <location>
        <begin position="1"/>
        <end position="299"/>
    </location>
</feature>
<dbReference type="PROSITE" id="PS50982">
    <property type="entry name" value="MBD"/>
    <property type="match status" value="1"/>
</dbReference>
<feature type="compositionally biased region" description="Basic and acidic residues" evidence="4">
    <location>
        <begin position="54"/>
        <end position="66"/>
    </location>
</feature>
<feature type="compositionally biased region" description="Basic and acidic residues" evidence="4">
    <location>
        <begin position="240"/>
        <end position="259"/>
    </location>
</feature>
<dbReference type="InterPro" id="IPR045138">
    <property type="entry name" value="MeCP2/MBD4"/>
</dbReference>
<dbReference type="SMART" id="SM00391">
    <property type="entry name" value="MBD"/>
    <property type="match status" value="1"/>
</dbReference>
<feature type="compositionally biased region" description="Basic and acidic residues" evidence="4">
    <location>
        <begin position="116"/>
        <end position="184"/>
    </location>
</feature>
<protein>
    <submittedName>
        <fullName evidence="6">Methyl-CpG-binding domain protein 4</fullName>
    </submittedName>
</protein>
<feature type="region of interest" description="Disordered" evidence="4">
    <location>
        <begin position="357"/>
        <end position="427"/>
    </location>
</feature>
<dbReference type="InterPro" id="IPR016177">
    <property type="entry name" value="DNA-bd_dom_sf"/>
</dbReference>
<name>A0A3S8X7Y0_PORTR</name>
<dbReference type="GO" id="GO:0003677">
    <property type="term" value="F:DNA binding"/>
    <property type="evidence" value="ECO:0007669"/>
    <property type="project" value="InterPro"/>
</dbReference>
<dbReference type="PANTHER" id="PTHR15074:SF0">
    <property type="entry name" value="METHYL-CPG-BINDING DOMAIN PROTEIN 4-LIKE PROTEIN"/>
    <property type="match status" value="1"/>
</dbReference>
<dbReference type="GO" id="GO:0003824">
    <property type="term" value="F:catalytic activity"/>
    <property type="evidence" value="ECO:0007669"/>
    <property type="project" value="InterPro"/>
</dbReference>
<dbReference type="InterPro" id="IPR011257">
    <property type="entry name" value="DNA_glycosylase"/>
</dbReference>
<dbReference type="Gene3D" id="3.30.890.10">
    <property type="entry name" value="Methyl-cpg-binding Protein 2, Chain A"/>
    <property type="match status" value="1"/>
</dbReference>
<dbReference type="SUPFAM" id="SSF48150">
    <property type="entry name" value="DNA-glycosylase"/>
    <property type="match status" value="1"/>
</dbReference>
<dbReference type="OrthoDB" id="10265068at2759"/>
<dbReference type="FunFam" id="1.10.340.30:FF:000007">
    <property type="entry name" value="Methyl-CpG-binding domain protein 4"/>
    <property type="match status" value="1"/>
</dbReference>
<dbReference type="PANTHER" id="PTHR15074">
    <property type="entry name" value="METHYL-CPG-BINDING PROTEIN"/>
    <property type="match status" value="1"/>
</dbReference>
<dbReference type="AlphaFoldDB" id="A0A3S8X7Y0"/>
<dbReference type="EMBL" id="MH107034">
    <property type="protein sequence ID" value="AZM65489.1"/>
    <property type="molecule type" value="mRNA"/>
</dbReference>
<evidence type="ECO:0000313" key="6">
    <source>
        <dbReference type="EMBL" id="AZM65489.1"/>
    </source>
</evidence>
<feature type="compositionally biased region" description="Basic and acidic residues" evidence="4">
    <location>
        <begin position="73"/>
        <end position="108"/>
    </location>
</feature>